<organism evidence="1 2">
    <name type="scientific">Enterococcus faecalis</name>
    <name type="common">Streptococcus faecalis</name>
    <dbReference type="NCBI Taxonomy" id="1351"/>
    <lineage>
        <taxon>Bacteria</taxon>
        <taxon>Bacillati</taxon>
        <taxon>Bacillota</taxon>
        <taxon>Bacilli</taxon>
        <taxon>Lactobacillales</taxon>
        <taxon>Enterococcaceae</taxon>
        <taxon>Enterococcus</taxon>
    </lineage>
</organism>
<dbReference type="Proteomes" id="UP001317613">
    <property type="component" value="Chromosome"/>
</dbReference>
<evidence type="ECO:0000313" key="1">
    <source>
        <dbReference type="EMBL" id="BDQ61557.1"/>
    </source>
</evidence>
<dbReference type="EMBL" id="AP026729">
    <property type="protein sequence ID" value="BDQ61557.1"/>
    <property type="molecule type" value="Genomic_DNA"/>
</dbReference>
<protein>
    <submittedName>
        <fullName evidence="1">Uncharacterized protein</fullName>
    </submittedName>
</protein>
<evidence type="ECO:0000313" key="2">
    <source>
        <dbReference type="Proteomes" id="UP001317613"/>
    </source>
</evidence>
<proteinExistence type="predicted"/>
<gene>
    <name evidence="1" type="ORF">EfsSVR2332_16350</name>
</gene>
<reference evidence="1" key="1">
    <citation type="submission" date="2022-08" db="EMBL/GenBank/DDBJ databases">
        <title>Molecular epidemiological analysis of five strains of VanD-type vancomycin-resistant Enterococcus faecalis.</title>
        <authorList>
            <person name="Mimura K."/>
            <person name="Hashimoto Y."/>
            <person name="Tomita H."/>
        </authorList>
    </citation>
    <scope>NUCLEOTIDE SEQUENCE</scope>
    <source>
        <strain evidence="1">SVR2332</strain>
    </source>
</reference>
<name>A0AC59HPI0_ENTFL</name>
<sequence>MAIEVIAKSVNNFSEESLRIEKLENGEYKIIAKRGIIDLRSNVSDEIELVFTKNSMSALIGSLLAITGEIVDER</sequence>
<accession>A0AC59HPI0</accession>